<keyword evidence="3" id="KW-1185">Reference proteome</keyword>
<dbReference type="PANTHER" id="PTHR33969:SF2">
    <property type="entry name" value="SEGREGATION AND CONDENSATION PROTEIN A"/>
    <property type="match status" value="1"/>
</dbReference>
<sequence>MTPEADSAEAFLEAAPAAVGNSGTPALRLGAYEGPLDLLLELARAQRVDLAQISVATLAEQFEAVVAAAIERRAVPLPRLADWLIMAAWLTLLRSRLLLPAAAAESVEAEREAAGLRRRLADREWTSRLADWLERRPQLGRQVFARGEAEPYALTTVGAPPPADTAELLRACLRLLVLPHRDRVYRPRPPALWRVPDALERMRELLPTVGEGADLAAFLPPLSEARASSRLQRRAALATTLMAGLELSRDGVAHLDQMQAFGTITICAERLRVGPGTQRQNPNG</sequence>
<dbReference type="STRING" id="938405.SAMN02927895_05169"/>
<organism evidence="2 3">
    <name type="scientific">Belnapia rosea</name>
    <dbReference type="NCBI Taxonomy" id="938405"/>
    <lineage>
        <taxon>Bacteria</taxon>
        <taxon>Pseudomonadati</taxon>
        <taxon>Pseudomonadota</taxon>
        <taxon>Alphaproteobacteria</taxon>
        <taxon>Acetobacterales</taxon>
        <taxon>Roseomonadaceae</taxon>
        <taxon>Belnapia</taxon>
    </lineage>
</organism>
<dbReference type="EMBL" id="FMZX01000054">
    <property type="protein sequence ID" value="SDE55343.1"/>
    <property type="molecule type" value="Genomic_DNA"/>
</dbReference>
<proteinExistence type="predicted"/>
<evidence type="ECO:0000313" key="3">
    <source>
        <dbReference type="Proteomes" id="UP000198925"/>
    </source>
</evidence>
<name>A0A1G7DV51_9PROT</name>
<evidence type="ECO:0000313" key="2">
    <source>
        <dbReference type="EMBL" id="SDE55343.1"/>
    </source>
</evidence>
<evidence type="ECO:0000256" key="1">
    <source>
        <dbReference type="ARBA" id="ARBA00044777"/>
    </source>
</evidence>
<dbReference type="Gene3D" id="6.10.250.2410">
    <property type="match status" value="1"/>
</dbReference>
<reference evidence="2 3" key="1">
    <citation type="submission" date="2016-10" db="EMBL/GenBank/DDBJ databases">
        <authorList>
            <person name="de Groot N.N."/>
        </authorList>
    </citation>
    <scope>NUCLEOTIDE SEQUENCE [LARGE SCALE GENOMIC DNA]</scope>
    <source>
        <strain evidence="2 3">CPCC 100156</strain>
    </source>
</reference>
<dbReference type="AlphaFoldDB" id="A0A1G7DV51"/>
<accession>A0A1G7DV51</accession>
<dbReference type="Proteomes" id="UP000198925">
    <property type="component" value="Unassembled WGS sequence"/>
</dbReference>
<dbReference type="InterPro" id="IPR003768">
    <property type="entry name" value="ScpA"/>
</dbReference>
<dbReference type="PANTHER" id="PTHR33969">
    <property type="entry name" value="SEGREGATION AND CONDENSATION PROTEIN A"/>
    <property type="match status" value="1"/>
</dbReference>
<protein>
    <recommendedName>
        <fullName evidence="1">Segregation and condensation protein A</fullName>
    </recommendedName>
</protein>
<gene>
    <name evidence="2" type="ORF">SAMN04487779_10543</name>
</gene>
<dbReference type="RefSeq" id="WP_090665359.1">
    <property type="nucleotide sequence ID" value="NZ_FMZX01000054.1"/>
</dbReference>